<keyword evidence="1" id="KW-1133">Transmembrane helix</keyword>
<dbReference type="AlphaFoldDB" id="A0A2I0QQX1"/>
<comment type="caution">
    <text evidence="2">The sequence shown here is derived from an EMBL/GenBank/DDBJ whole genome shotgun (WGS) entry which is preliminary data.</text>
</comment>
<keyword evidence="3" id="KW-1185">Reference proteome</keyword>
<dbReference type="Proteomes" id="UP000243524">
    <property type="component" value="Unassembled WGS sequence"/>
</dbReference>
<keyword evidence="1" id="KW-0812">Transmembrane</keyword>
<evidence type="ECO:0000313" key="2">
    <source>
        <dbReference type="EMBL" id="PKR76719.1"/>
    </source>
</evidence>
<gene>
    <name evidence="2" type="ORF">CEY16_12940</name>
</gene>
<name>A0A2I0QQX1_9BACI</name>
<proteinExistence type="predicted"/>
<protein>
    <submittedName>
        <fullName evidence="2">Uncharacterized protein</fullName>
    </submittedName>
</protein>
<evidence type="ECO:0000256" key="1">
    <source>
        <dbReference type="SAM" id="Phobius"/>
    </source>
</evidence>
<reference evidence="2 3" key="1">
    <citation type="submission" date="2017-06" db="EMBL/GenBank/DDBJ databases">
        <title>the draft geome sequence of Illustriluteabacillus marina B3227.</title>
        <authorList>
            <person name="He R.-H."/>
            <person name="Du Z.-J."/>
        </authorList>
    </citation>
    <scope>NUCLEOTIDE SEQUENCE [LARGE SCALE GENOMIC DNA]</scope>
    <source>
        <strain evidence="2 3">B3227</strain>
    </source>
</reference>
<keyword evidence="1" id="KW-0472">Membrane</keyword>
<dbReference type="EMBL" id="PJNH01000004">
    <property type="protein sequence ID" value="PKR76719.1"/>
    <property type="molecule type" value="Genomic_DNA"/>
</dbReference>
<organism evidence="2 3">
    <name type="scientific">Halalkalibacillus sediminis</name>
    <dbReference type="NCBI Taxonomy" id="2018042"/>
    <lineage>
        <taxon>Bacteria</taxon>
        <taxon>Bacillati</taxon>
        <taxon>Bacillota</taxon>
        <taxon>Bacilli</taxon>
        <taxon>Bacillales</taxon>
        <taxon>Bacillaceae</taxon>
        <taxon>Halalkalibacillus</taxon>
    </lineage>
</organism>
<dbReference type="RefSeq" id="WP_101332469.1">
    <property type="nucleotide sequence ID" value="NZ_PJNH01000004.1"/>
</dbReference>
<sequence>MVKKFAIILAIVLPIFTFVIYTIFSESNDTEVKIEAYMMNSMSHEEGTYKKVNSVIEIDSKDPKNYIEVQMIEDIYDEKDQYIKTKVIQSTQKGEQEKTLNEETTLFLPDQFEFNDGHRFPIGESLTADEKAQVQELIEEEIDF</sequence>
<evidence type="ECO:0000313" key="3">
    <source>
        <dbReference type="Proteomes" id="UP000243524"/>
    </source>
</evidence>
<feature type="transmembrane region" description="Helical" evidence="1">
    <location>
        <begin position="6"/>
        <end position="24"/>
    </location>
</feature>
<accession>A0A2I0QQX1</accession>